<dbReference type="SUPFAM" id="SSF57850">
    <property type="entry name" value="RING/U-box"/>
    <property type="match status" value="1"/>
</dbReference>
<dbReference type="Proteomes" id="UP001237642">
    <property type="component" value="Unassembled WGS sequence"/>
</dbReference>
<evidence type="ECO:0000256" key="10">
    <source>
        <dbReference type="ARBA" id="ARBA00023136"/>
    </source>
</evidence>
<feature type="domain" description="RING-type" evidence="14">
    <location>
        <begin position="129"/>
        <end position="171"/>
    </location>
</feature>
<dbReference type="CDD" id="cd16461">
    <property type="entry name" value="RING-H2_EL5-like"/>
    <property type="match status" value="1"/>
</dbReference>
<evidence type="ECO:0000256" key="6">
    <source>
        <dbReference type="ARBA" id="ARBA00022771"/>
    </source>
</evidence>
<dbReference type="PANTHER" id="PTHR45768:SF76">
    <property type="entry name" value="RING-H2 FINGER PROTEIN ATL5-LIKE"/>
    <property type="match status" value="1"/>
</dbReference>
<comment type="subcellular location">
    <subcellularLocation>
        <location evidence="1">Membrane</location>
        <topology evidence="1">Single-pass membrane protein</topology>
    </subcellularLocation>
</comment>
<evidence type="ECO:0000256" key="1">
    <source>
        <dbReference type="ARBA" id="ARBA00004167"/>
    </source>
</evidence>
<organism evidence="15 16">
    <name type="scientific">Heracleum sosnowskyi</name>
    <dbReference type="NCBI Taxonomy" id="360622"/>
    <lineage>
        <taxon>Eukaryota</taxon>
        <taxon>Viridiplantae</taxon>
        <taxon>Streptophyta</taxon>
        <taxon>Embryophyta</taxon>
        <taxon>Tracheophyta</taxon>
        <taxon>Spermatophyta</taxon>
        <taxon>Magnoliopsida</taxon>
        <taxon>eudicotyledons</taxon>
        <taxon>Gunneridae</taxon>
        <taxon>Pentapetalae</taxon>
        <taxon>asterids</taxon>
        <taxon>campanulids</taxon>
        <taxon>Apiales</taxon>
        <taxon>Apiaceae</taxon>
        <taxon>Apioideae</taxon>
        <taxon>apioid superclade</taxon>
        <taxon>Tordylieae</taxon>
        <taxon>Tordyliinae</taxon>
        <taxon>Heracleum</taxon>
    </lineage>
</organism>
<name>A0AAD8HX72_9APIA</name>
<comment type="pathway">
    <text evidence="2">Protein modification; protein ubiquitination.</text>
</comment>
<keyword evidence="8" id="KW-0862">Zinc</keyword>
<evidence type="ECO:0000256" key="7">
    <source>
        <dbReference type="ARBA" id="ARBA00022786"/>
    </source>
</evidence>
<keyword evidence="6 12" id="KW-0863">Zinc-finger</keyword>
<keyword evidence="3" id="KW-0808">Transferase</keyword>
<keyword evidence="4 13" id="KW-0812">Transmembrane</keyword>
<dbReference type="GO" id="GO:0016020">
    <property type="term" value="C:membrane"/>
    <property type="evidence" value="ECO:0007669"/>
    <property type="project" value="UniProtKB-SubCell"/>
</dbReference>
<evidence type="ECO:0000256" key="11">
    <source>
        <dbReference type="ARBA" id="ARBA00024209"/>
    </source>
</evidence>
<comment type="similarity">
    <text evidence="11">Belongs to the RING-type zinc finger family. ATL subfamily.</text>
</comment>
<dbReference type="Gene3D" id="3.30.40.10">
    <property type="entry name" value="Zinc/RING finger domain, C3HC4 (zinc finger)"/>
    <property type="match status" value="1"/>
</dbReference>
<evidence type="ECO:0000256" key="3">
    <source>
        <dbReference type="ARBA" id="ARBA00022679"/>
    </source>
</evidence>
<dbReference type="PROSITE" id="PS50089">
    <property type="entry name" value="ZF_RING_2"/>
    <property type="match status" value="1"/>
</dbReference>
<reference evidence="15" key="1">
    <citation type="submission" date="2023-02" db="EMBL/GenBank/DDBJ databases">
        <title>Genome of toxic invasive species Heracleum sosnowskyi carries increased number of genes despite the absence of recent whole-genome duplications.</title>
        <authorList>
            <person name="Schelkunov M."/>
            <person name="Shtratnikova V."/>
            <person name="Makarenko M."/>
            <person name="Klepikova A."/>
            <person name="Omelchenko D."/>
            <person name="Novikova G."/>
            <person name="Obukhova E."/>
            <person name="Bogdanov V."/>
            <person name="Penin A."/>
            <person name="Logacheva M."/>
        </authorList>
    </citation>
    <scope>NUCLEOTIDE SEQUENCE</scope>
    <source>
        <strain evidence="15">Hsosn_3</strain>
        <tissue evidence="15">Leaf</tissue>
    </source>
</reference>
<dbReference type="InterPro" id="IPR001841">
    <property type="entry name" value="Znf_RING"/>
</dbReference>
<dbReference type="GO" id="GO:0016740">
    <property type="term" value="F:transferase activity"/>
    <property type="evidence" value="ECO:0007669"/>
    <property type="project" value="UniProtKB-KW"/>
</dbReference>
<feature type="transmembrane region" description="Helical" evidence="13">
    <location>
        <begin position="33"/>
        <end position="55"/>
    </location>
</feature>
<evidence type="ECO:0000313" key="16">
    <source>
        <dbReference type="Proteomes" id="UP001237642"/>
    </source>
</evidence>
<dbReference type="SMART" id="SM00184">
    <property type="entry name" value="RING"/>
    <property type="match status" value="1"/>
</dbReference>
<keyword evidence="5" id="KW-0479">Metal-binding</keyword>
<comment type="caution">
    <text evidence="15">The sequence shown here is derived from an EMBL/GenBank/DDBJ whole genome shotgun (WGS) entry which is preliminary data.</text>
</comment>
<proteinExistence type="inferred from homology"/>
<dbReference type="EMBL" id="JAUIZM010000007">
    <property type="protein sequence ID" value="KAK1373963.1"/>
    <property type="molecule type" value="Genomic_DNA"/>
</dbReference>
<evidence type="ECO:0000256" key="13">
    <source>
        <dbReference type="SAM" id="Phobius"/>
    </source>
</evidence>
<gene>
    <name evidence="15" type="ORF">POM88_030156</name>
</gene>
<evidence type="ECO:0000313" key="15">
    <source>
        <dbReference type="EMBL" id="KAK1373963.1"/>
    </source>
</evidence>
<keyword evidence="9 13" id="KW-1133">Transmembrane helix</keyword>
<evidence type="ECO:0000256" key="2">
    <source>
        <dbReference type="ARBA" id="ARBA00004906"/>
    </source>
</evidence>
<dbReference type="PANTHER" id="PTHR45768">
    <property type="entry name" value="E3 UBIQUITIN-PROTEIN LIGASE RNF13-LIKE"/>
    <property type="match status" value="1"/>
</dbReference>
<dbReference type="Pfam" id="PF13639">
    <property type="entry name" value="zf-RING_2"/>
    <property type="match status" value="1"/>
</dbReference>
<keyword evidence="7" id="KW-0833">Ubl conjugation pathway</keyword>
<evidence type="ECO:0000256" key="4">
    <source>
        <dbReference type="ARBA" id="ARBA00022692"/>
    </source>
</evidence>
<keyword evidence="16" id="KW-1185">Reference proteome</keyword>
<evidence type="ECO:0000259" key="14">
    <source>
        <dbReference type="PROSITE" id="PS50089"/>
    </source>
</evidence>
<evidence type="ECO:0000256" key="12">
    <source>
        <dbReference type="PROSITE-ProRule" id="PRU00175"/>
    </source>
</evidence>
<accession>A0AAD8HX72</accession>
<evidence type="ECO:0000256" key="5">
    <source>
        <dbReference type="ARBA" id="ARBA00022723"/>
    </source>
</evidence>
<dbReference type="AlphaFoldDB" id="A0AAD8HX72"/>
<dbReference type="InterPro" id="IPR013083">
    <property type="entry name" value="Znf_RING/FYVE/PHD"/>
</dbReference>
<evidence type="ECO:0000256" key="8">
    <source>
        <dbReference type="ARBA" id="ARBA00022833"/>
    </source>
</evidence>
<reference evidence="15" key="2">
    <citation type="submission" date="2023-05" db="EMBL/GenBank/DDBJ databases">
        <authorList>
            <person name="Schelkunov M.I."/>
        </authorList>
    </citation>
    <scope>NUCLEOTIDE SEQUENCE</scope>
    <source>
        <strain evidence="15">Hsosn_3</strain>
        <tissue evidence="15">Leaf</tissue>
    </source>
</reference>
<sequence>MVTSLPSPPSFNQSSNNPLTHFVHNILSLDGNIMLAAIISLLLVILFVLLLHVYAKWFLGQARYNHNSRRNSSSSVSIPGVLGSRFHHFHTFTIDTTIPDSTPTKGLEPSIISSLPLFVFKEDKHGLECVICLTVFEEEEVGRKLPKCGHAFHVECIDMWLHSHSTCPICRASVVGDDGKILETSTSSNTSIEENDHQGSESVVEIIVENPSADHNRQNLIVASSSSASSLQVYNDALLNFKGVLERG</sequence>
<protein>
    <submittedName>
        <fullName evidence="15">RING-H2 finger protein ATL63</fullName>
    </submittedName>
</protein>
<evidence type="ECO:0000256" key="9">
    <source>
        <dbReference type="ARBA" id="ARBA00022989"/>
    </source>
</evidence>
<dbReference type="GO" id="GO:0008270">
    <property type="term" value="F:zinc ion binding"/>
    <property type="evidence" value="ECO:0007669"/>
    <property type="project" value="UniProtKB-KW"/>
</dbReference>
<keyword evidence="10 13" id="KW-0472">Membrane</keyword>